<feature type="region of interest" description="Disordered" evidence="1">
    <location>
        <begin position="21"/>
        <end position="63"/>
    </location>
</feature>
<evidence type="ECO:0000313" key="2">
    <source>
        <dbReference type="EMBL" id="EZA57492.1"/>
    </source>
</evidence>
<evidence type="ECO:0000256" key="1">
    <source>
        <dbReference type="SAM" id="MobiDB-lite"/>
    </source>
</evidence>
<dbReference type="EMBL" id="KK107146">
    <property type="protein sequence ID" value="EZA57492.1"/>
    <property type="molecule type" value="Genomic_DNA"/>
</dbReference>
<accession>A0A026WN48</accession>
<keyword evidence="3" id="KW-1185">Reference proteome</keyword>
<proteinExistence type="predicted"/>
<dbReference type="AlphaFoldDB" id="A0A026WN48"/>
<dbReference type="Proteomes" id="UP000053097">
    <property type="component" value="Unassembled WGS sequence"/>
</dbReference>
<organism evidence="2 3">
    <name type="scientific">Ooceraea biroi</name>
    <name type="common">Clonal raider ant</name>
    <name type="synonym">Cerapachys biroi</name>
    <dbReference type="NCBI Taxonomy" id="2015173"/>
    <lineage>
        <taxon>Eukaryota</taxon>
        <taxon>Metazoa</taxon>
        <taxon>Ecdysozoa</taxon>
        <taxon>Arthropoda</taxon>
        <taxon>Hexapoda</taxon>
        <taxon>Insecta</taxon>
        <taxon>Pterygota</taxon>
        <taxon>Neoptera</taxon>
        <taxon>Endopterygota</taxon>
        <taxon>Hymenoptera</taxon>
        <taxon>Apocrita</taxon>
        <taxon>Aculeata</taxon>
        <taxon>Formicoidea</taxon>
        <taxon>Formicidae</taxon>
        <taxon>Dorylinae</taxon>
        <taxon>Ooceraea</taxon>
    </lineage>
</organism>
<protein>
    <submittedName>
        <fullName evidence="2">Uncharacterized protein</fullName>
    </submittedName>
</protein>
<gene>
    <name evidence="2" type="ORF">X777_02394</name>
</gene>
<reference evidence="2 3" key="1">
    <citation type="journal article" date="2014" name="Curr. Biol.">
        <title>The genome of the clonal raider ant Cerapachys biroi.</title>
        <authorList>
            <person name="Oxley P.R."/>
            <person name="Ji L."/>
            <person name="Fetter-Pruneda I."/>
            <person name="McKenzie S.K."/>
            <person name="Li C."/>
            <person name="Hu H."/>
            <person name="Zhang G."/>
            <person name="Kronauer D.J."/>
        </authorList>
    </citation>
    <scope>NUCLEOTIDE SEQUENCE [LARGE SCALE GENOMIC DNA]</scope>
</reference>
<feature type="compositionally biased region" description="Basic and acidic residues" evidence="1">
    <location>
        <begin position="53"/>
        <end position="63"/>
    </location>
</feature>
<name>A0A026WN48_OOCBI</name>
<evidence type="ECO:0000313" key="3">
    <source>
        <dbReference type="Proteomes" id="UP000053097"/>
    </source>
</evidence>
<sequence length="94" mass="10335">MQKATTLEKSSNDIVRLTISRRFQQPIQQQPPPASSVASSGNFRAPASSKFSTNDRPDSFTSDRRVSFTFYGSSSPGRGAFRVYVSERTGDLSP</sequence>